<organism evidence="1 2">
    <name type="scientific">Dentiscutata heterogama</name>
    <dbReference type="NCBI Taxonomy" id="1316150"/>
    <lineage>
        <taxon>Eukaryota</taxon>
        <taxon>Fungi</taxon>
        <taxon>Fungi incertae sedis</taxon>
        <taxon>Mucoromycota</taxon>
        <taxon>Glomeromycotina</taxon>
        <taxon>Glomeromycetes</taxon>
        <taxon>Diversisporales</taxon>
        <taxon>Gigasporaceae</taxon>
        <taxon>Dentiscutata</taxon>
    </lineage>
</organism>
<evidence type="ECO:0000313" key="2">
    <source>
        <dbReference type="Proteomes" id="UP000789702"/>
    </source>
</evidence>
<evidence type="ECO:0000313" key="1">
    <source>
        <dbReference type="EMBL" id="CAG8764311.1"/>
    </source>
</evidence>
<comment type="caution">
    <text evidence="1">The sequence shown here is derived from an EMBL/GenBank/DDBJ whole genome shotgun (WGS) entry which is preliminary data.</text>
</comment>
<proteinExistence type="predicted"/>
<accession>A0ACA9QS13</accession>
<dbReference type="EMBL" id="CAJVPU010052977">
    <property type="protein sequence ID" value="CAG8764311.1"/>
    <property type="molecule type" value="Genomic_DNA"/>
</dbReference>
<keyword evidence="2" id="KW-1185">Reference proteome</keyword>
<feature type="non-terminal residue" evidence="1">
    <location>
        <position position="96"/>
    </location>
</feature>
<sequence>KRHNFYKIKLHDESSSANIVAINLSLSDIICTTNCYYLCDIYNMDKTEVLLLPKNTISKIQPIDASIITSFKLYYYHLQLQHTIDHDEAREQDIYK</sequence>
<gene>
    <name evidence="1" type="ORF">DHETER_LOCUS15471</name>
</gene>
<dbReference type="Proteomes" id="UP000789702">
    <property type="component" value="Unassembled WGS sequence"/>
</dbReference>
<feature type="non-terminal residue" evidence="1">
    <location>
        <position position="1"/>
    </location>
</feature>
<name>A0ACA9QS13_9GLOM</name>
<protein>
    <submittedName>
        <fullName evidence="1">4583_t:CDS:1</fullName>
    </submittedName>
</protein>
<reference evidence="1" key="1">
    <citation type="submission" date="2021-06" db="EMBL/GenBank/DDBJ databases">
        <authorList>
            <person name="Kallberg Y."/>
            <person name="Tangrot J."/>
            <person name="Rosling A."/>
        </authorList>
    </citation>
    <scope>NUCLEOTIDE SEQUENCE</scope>
    <source>
        <strain evidence="1">IL203A</strain>
    </source>
</reference>